<dbReference type="RefSeq" id="WP_128210627.1">
    <property type="nucleotide sequence ID" value="NZ_JBHRSO010000042.1"/>
</dbReference>
<protein>
    <submittedName>
        <fullName evidence="1">DUF3987 domain-containing protein</fullName>
    </submittedName>
</protein>
<reference evidence="1 2" key="2">
    <citation type="submission" date="2019-01" db="EMBL/GenBank/DDBJ databases">
        <authorList>
            <person name="Li Y."/>
        </authorList>
    </citation>
    <scope>NUCLEOTIDE SEQUENCE [LARGE SCALE GENOMIC DNA]</scope>
    <source>
        <strain evidence="1 2">SK2B-1</strain>
    </source>
</reference>
<gene>
    <name evidence="1" type="ORF">D2T30_22650</name>
</gene>
<proteinExistence type="predicted"/>
<name>A0A443J6G9_9RHOB</name>
<dbReference type="EMBL" id="SAUZ01000059">
    <property type="protein sequence ID" value="RWR15983.1"/>
    <property type="molecule type" value="Genomic_DNA"/>
</dbReference>
<reference evidence="1 2" key="1">
    <citation type="submission" date="2019-01" db="EMBL/GenBank/DDBJ databases">
        <title>Sinorhodobacter populi sp. nov. isolated from the symptomatic bark tissue of Populus euramericana canker.</title>
        <authorList>
            <person name="Xu G."/>
        </authorList>
    </citation>
    <scope>NUCLEOTIDE SEQUENCE [LARGE SCALE GENOMIC DNA]</scope>
    <source>
        <strain evidence="1 2">SK2B-1</strain>
    </source>
</reference>
<sequence>MTAPMSNINPAFAASVTLKVRSRSCGKFLRVKLTRSRPTGDNPQELAPVRLPLSQGARELLWRFYQAGEAAQATGRQMEHVRSYGSKAAEQAARIAGVQTLWGGVEAPEVTPEAMGWDNGTVRGLGHVVSPNGGADPARLSAARTLDQHGIQTTARQKVGNDTLRRMEAATGAGRSRLSAQDEQFTQAALCALGTDAKRATPEVLEQTQRRIGQVFDDVLGNVSIRPDPGVSQRATAAMDTYRELAPATEAAPLITNVGQRLIDAASSGQNIAGQTARA</sequence>
<dbReference type="Pfam" id="PF13148">
    <property type="entry name" value="DUF3987"/>
    <property type="match status" value="1"/>
</dbReference>
<organism evidence="1 2">
    <name type="scientific">Paenirhodobacter populi</name>
    <dbReference type="NCBI Taxonomy" id="2306993"/>
    <lineage>
        <taxon>Bacteria</taxon>
        <taxon>Pseudomonadati</taxon>
        <taxon>Pseudomonadota</taxon>
        <taxon>Alphaproteobacteria</taxon>
        <taxon>Rhodobacterales</taxon>
        <taxon>Rhodobacter group</taxon>
        <taxon>Paenirhodobacter</taxon>
    </lineage>
</organism>
<evidence type="ECO:0000313" key="1">
    <source>
        <dbReference type="EMBL" id="RWR15983.1"/>
    </source>
</evidence>
<comment type="caution">
    <text evidence="1">The sequence shown here is derived from an EMBL/GenBank/DDBJ whole genome shotgun (WGS) entry which is preliminary data.</text>
</comment>
<dbReference type="InterPro" id="IPR025048">
    <property type="entry name" value="DUF3987"/>
</dbReference>
<accession>A0A443J6G9</accession>
<dbReference type="Proteomes" id="UP000284476">
    <property type="component" value="Unassembled WGS sequence"/>
</dbReference>
<evidence type="ECO:0000313" key="2">
    <source>
        <dbReference type="Proteomes" id="UP000284476"/>
    </source>
</evidence>
<dbReference type="AlphaFoldDB" id="A0A443J6G9"/>